<feature type="region of interest" description="Disordered" evidence="1">
    <location>
        <begin position="22"/>
        <end position="53"/>
    </location>
</feature>
<organism evidence="2 3">
    <name type="scientific">Pseudomonas viciae</name>
    <dbReference type="NCBI Taxonomy" id="2505979"/>
    <lineage>
        <taxon>Bacteria</taxon>
        <taxon>Pseudomonadati</taxon>
        <taxon>Pseudomonadota</taxon>
        <taxon>Gammaproteobacteria</taxon>
        <taxon>Pseudomonadales</taxon>
        <taxon>Pseudomonadaceae</taxon>
        <taxon>Pseudomonas</taxon>
    </lineage>
</organism>
<feature type="compositionally biased region" description="Basic and acidic residues" evidence="1">
    <location>
        <begin position="37"/>
        <end position="53"/>
    </location>
</feature>
<evidence type="ECO:0000256" key="1">
    <source>
        <dbReference type="SAM" id="MobiDB-lite"/>
    </source>
</evidence>
<sequence length="53" mass="6000">MNKGERIVDFFLKHLSWITAKRGAASDDGNRNNRMSESSKQELEHAPKEQVAA</sequence>
<dbReference type="Proteomes" id="UP001227386">
    <property type="component" value="Chromosome"/>
</dbReference>
<gene>
    <name evidence="2" type="ORF">QCD61_00795</name>
</gene>
<evidence type="ECO:0000313" key="2">
    <source>
        <dbReference type="EMBL" id="WGO93643.1"/>
    </source>
</evidence>
<proteinExistence type="predicted"/>
<dbReference type="EMBL" id="CP123771">
    <property type="protein sequence ID" value="WGO93643.1"/>
    <property type="molecule type" value="Genomic_DNA"/>
</dbReference>
<keyword evidence="3" id="KW-1185">Reference proteome</keyword>
<dbReference type="RefSeq" id="WP_158296343.1">
    <property type="nucleotide sequence ID" value="NZ_CP035088.1"/>
</dbReference>
<reference evidence="2 3" key="1">
    <citation type="journal article" date="2012" name="Appl. Soil Ecol.">
        <title>Isolation and characterization of new plant growth-promoting bacterial endophytes.</title>
        <authorList>
            <person name="Rashid S."/>
            <person name="Charles T.C."/>
            <person name="Glick B.R."/>
        </authorList>
    </citation>
    <scope>NUCLEOTIDE SEQUENCE [LARGE SCALE GENOMIC DNA]</scope>
    <source>
        <strain evidence="2 3">YsS1</strain>
    </source>
</reference>
<accession>A0ABY8PEN8</accession>
<name>A0ABY8PEN8_9PSED</name>
<evidence type="ECO:0000313" key="3">
    <source>
        <dbReference type="Proteomes" id="UP001227386"/>
    </source>
</evidence>
<protein>
    <submittedName>
        <fullName evidence="2">Uncharacterized protein</fullName>
    </submittedName>
</protein>